<dbReference type="GO" id="GO:0006511">
    <property type="term" value="P:ubiquitin-dependent protein catabolic process"/>
    <property type="evidence" value="ECO:0007669"/>
    <property type="project" value="InterPro"/>
</dbReference>
<dbReference type="SMART" id="SM00512">
    <property type="entry name" value="Skp1"/>
    <property type="match status" value="1"/>
</dbReference>
<dbReference type="SUPFAM" id="SSF81382">
    <property type="entry name" value="Skp1 dimerisation domain-like"/>
    <property type="match status" value="1"/>
</dbReference>
<comment type="subcellular location">
    <subcellularLocation>
        <location evidence="1">Nucleus</location>
    </subcellularLocation>
</comment>
<dbReference type="InterPro" id="IPR001232">
    <property type="entry name" value="SKP1-like"/>
</dbReference>
<evidence type="ECO:0000256" key="2">
    <source>
        <dbReference type="ARBA" id="ARBA00004906"/>
    </source>
</evidence>
<dbReference type="GO" id="GO:0016567">
    <property type="term" value="P:protein ubiquitination"/>
    <property type="evidence" value="ECO:0007669"/>
    <property type="project" value="UniProtKB-UniRule"/>
</dbReference>
<dbReference type="Pfam" id="PF03931">
    <property type="entry name" value="Skp1_POZ"/>
    <property type="match status" value="1"/>
</dbReference>
<evidence type="ECO:0000256" key="1">
    <source>
        <dbReference type="ARBA" id="ARBA00004123"/>
    </source>
</evidence>
<dbReference type="Pfam" id="PF01466">
    <property type="entry name" value="Skp1"/>
    <property type="match status" value="1"/>
</dbReference>
<dbReference type="CDD" id="cd18322">
    <property type="entry name" value="BTB_POZ_SKP1"/>
    <property type="match status" value="1"/>
</dbReference>
<dbReference type="UniPathway" id="UPA00143"/>
<dbReference type="InterPro" id="IPR016897">
    <property type="entry name" value="SKP1"/>
</dbReference>
<dbReference type="FunFam" id="3.30.710.10:FF:000170">
    <property type="entry name" value="SKP1-like protein 5"/>
    <property type="match status" value="1"/>
</dbReference>
<dbReference type="InterPro" id="IPR036296">
    <property type="entry name" value="SKP1-like_dim_sf"/>
</dbReference>
<comment type="similarity">
    <text evidence="3 7">Belongs to the SKP1 family.</text>
</comment>
<organism evidence="10">
    <name type="scientific">Fagus sylvatica</name>
    <name type="common">Beechnut</name>
    <dbReference type="NCBI Taxonomy" id="28930"/>
    <lineage>
        <taxon>Eukaryota</taxon>
        <taxon>Viridiplantae</taxon>
        <taxon>Streptophyta</taxon>
        <taxon>Embryophyta</taxon>
        <taxon>Tracheophyta</taxon>
        <taxon>Spermatophyta</taxon>
        <taxon>Magnoliopsida</taxon>
        <taxon>eudicotyledons</taxon>
        <taxon>Gunneridae</taxon>
        <taxon>Pentapetalae</taxon>
        <taxon>rosids</taxon>
        <taxon>fabids</taxon>
        <taxon>Fagales</taxon>
        <taxon>Fagaceae</taxon>
        <taxon>Fagus</taxon>
    </lineage>
</organism>
<evidence type="ECO:0000256" key="6">
    <source>
        <dbReference type="ARBA" id="ARBA00054396"/>
    </source>
</evidence>
<dbReference type="SUPFAM" id="SSF54695">
    <property type="entry name" value="POZ domain"/>
    <property type="match status" value="1"/>
</dbReference>
<evidence type="ECO:0000259" key="8">
    <source>
        <dbReference type="Pfam" id="PF01466"/>
    </source>
</evidence>
<feature type="domain" description="SKP1 component dimerisation" evidence="8">
    <location>
        <begin position="128"/>
        <end position="175"/>
    </location>
</feature>
<gene>
    <name evidence="10" type="ORF">FSB_LOCUS29470</name>
</gene>
<comment type="function">
    <text evidence="6 7">Involved in ubiquitination and subsequent proteasomal degradation of target proteins. Together with CUL1, RBX1 and a F-box protein, it forms a SCF E3 ubiquitin ligase complex. The functional specificity of this complex depends on the type of F-box protein. In the SCF complex, it serves as an adapter that links the F-box protein to CUL1.</text>
</comment>
<evidence type="ECO:0000313" key="10">
    <source>
        <dbReference type="EMBL" id="SPD01588.1"/>
    </source>
</evidence>
<dbReference type="PIRSF" id="PIRSF028729">
    <property type="entry name" value="E3_ubiquit_lig_SCF_Skp"/>
    <property type="match status" value="1"/>
</dbReference>
<sequence>MSSPSSSSAAETKEKMIMLKSSDDETFEVEESVAMESQTIKHMIEDDCADSVIPLPNVTGEILARVIEYCKKHVEAASGSESDVAVACYSSWPPKPEDKLKDWDSEFVKVKQNTLFDLILAANYLDIKGLLDLTCKTVADMMRGKTVEEIRETFHIKNDYTPEEEAEVRRENQWAFE</sequence>
<accession>A0A2N9GQ36</accession>
<proteinExistence type="inferred from homology"/>
<dbReference type="InterPro" id="IPR016072">
    <property type="entry name" value="Skp1_comp_dimer"/>
</dbReference>
<dbReference type="GO" id="GO:0009867">
    <property type="term" value="P:jasmonic acid mediated signaling pathway"/>
    <property type="evidence" value="ECO:0007669"/>
    <property type="project" value="UniProtKB-ARBA"/>
</dbReference>
<keyword evidence="5" id="KW-0539">Nucleus</keyword>
<evidence type="ECO:0000256" key="5">
    <source>
        <dbReference type="ARBA" id="ARBA00023242"/>
    </source>
</evidence>
<dbReference type="EMBL" id="OIVN01002218">
    <property type="protein sequence ID" value="SPD01588.1"/>
    <property type="molecule type" value="Genomic_DNA"/>
</dbReference>
<dbReference type="PANTHER" id="PTHR11165">
    <property type="entry name" value="SKP1"/>
    <property type="match status" value="1"/>
</dbReference>
<dbReference type="GO" id="GO:0005634">
    <property type="term" value="C:nucleus"/>
    <property type="evidence" value="ECO:0007669"/>
    <property type="project" value="UniProtKB-SubCell"/>
</dbReference>
<evidence type="ECO:0000256" key="4">
    <source>
        <dbReference type="ARBA" id="ARBA00022786"/>
    </source>
</evidence>
<protein>
    <recommendedName>
        <fullName evidence="7">SKP1-like protein</fullName>
    </recommendedName>
</protein>
<evidence type="ECO:0000256" key="3">
    <source>
        <dbReference type="ARBA" id="ARBA00009993"/>
    </source>
</evidence>
<dbReference type="InterPro" id="IPR011333">
    <property type="entry name" value="SKP1/BTB/POZ_sf"/>
</dbReference>
<feature type="domain" description="SKP1 component POZ" evidence="9">
    <location>
        <begin position="15"/>
        <end position="74"/>
    </location>
</feature>
<keyword evidence="4 7" id="KW-0833">Ubl conjugation pathway</keyword>
<evidence type="ECO:0000256" key="7">
    <source>
        <dbReference type="PIRNR" id="PIRNR028729"/>
    </source>
</evidence>
<dbReference type="InterPro" id="IPR016073">
    <property type="entry name" value="Skp1_comp_POZ"/>
</dbReference>
<dbReference type="Gene3D" id="3.30.710.10">
    <property type="entry name" value="Potassium Channel Kv1.1, Chain A"/>
    <property type="match status" value="1"/>
</dbReference>
<dbReference type="AlphaFoldDB" id="A0A2N9GQ36"/>
<name>A0A2N9GQ36_FAGSY</name>
<comment type="pathway">
    <text evidence="2 7">Protein modification; protein ubiquitination.</text>
</comment>
<evidence type="ECO:0000259" key="9">
    <source>
        <dbReference type="Pfam" id="PF03931"/>
    </source>
</evidence>
<reference evidence="10" key="1">
    <citation type="submission" date="2018-02" db="EMBL/GenBank/DDBJ databases">
        <authorList>
            <person name="Cohen D.B."/>
            <person name="Kent A.D."/>
        </authorList>
    </citation>
    <scope>NUCLEOTIDE SEQUENCE</scope>
</reference>
<comment type="subunit">
    <text evidence="7">Part of a SCF (SKP1-cullin-F-box) protein ligase complex.</text>
</comment>